<dbReference type="Pfam" id="PF07645">
    <property type="entry name" value="EGF_CA"/>
    <property type="match status" value="3"/>
</dbReference>
<dbReference type="InterPro" id="IPR018097">
    <property type="entry name" value="EGF_Ca-bd_CS"/>
</dbReference>
<comment type="similarity">
    <text evidence="3">Belongs to the polycystin family.</text>
</comment>
<evidence type="ECO:0000256" key="11">
    <source>
        <dbReference type="ARBA" id="ARBA00023157"/>
    </source>
</evidence>
<accession>C3YB42</accession>
<dbReference type="InterPro" id="IPR035976">
    <property type="entry name" value="Sushi/SCR/CCP_sf"/>
</dbReference>
<feature type="disulfide bond" evidence="14">
    <location>
        <begin position="81"/>
        <end position="108"/>
    </location>
</feature>
<dbReference type="SMART" id="SM00181">
    <property type="entry name" value="EGF"/>
    <property type="match status" value="7"/>
</dbReference>
<dbReference type="PROSITE" id="PS01187">
    <property type="entry name" value="EGF_CA"/>
    <property type="match status" value="2"/>
</dbReference>
<evidence type="ECO:0000259" key="19">
    <source>
        <dbReference type="PROSITE" id="PS50923"/>
    </source>
</evidence>
<dbReference type="Pfam" id="PF00041">
    <property type="entry name" value="fn3"/>
    <property type="match status" value="3"/>
</dbReference>
<dbReference type="InterPro" id="IPR013783">
    <property type="entry name" value="Ig-like_fold"/>
</dbReference>
<evidence type="ECO:0000256" key="9">
    <source>
        <dbReference type="ARBA" id="ARBA00022989"/>
    </source>
</evidence>
<dbReference type="CDD" id="cd00063">
    <property type="entry name" value="FN3"/>
    <property type="match status" value="3"/>
</dbReference>
<dbReference type="InterPro" id="IPR013122">
    <property type="entry name" value="PKD1_2_channel"/>
</dbReference>
<feature type="domain" description="Fibronectin type-III" evidence="18">
    <location>
        <begin position="400"/>
        <end position="492"/>
    </location>
</feature>
<dbReference type="InterPro" id="IPR051223">
    <property type="entry name" value="Polycystin"/>
</dbReference>
<dbReference type="InterPro" id="IPR036392">
    <property type="entry name" value="PLAT/LH2_dom_sf"/>
</dbReference>
<organism>
    <name type="scientific">Branchiostoma floridae</name>
    <name type="common">Florida lancelet</name>
    <name type="synonym">Amphioxus</name>
    <dbReference type="NCBI Taxonomy" id="7739"/>
    <lineage>
        <taxon>Eukaryota</taxon>
        <taxon>Metazoa</taxon>
        <taxon>Chordata</taxon>
        <taxon>Cephalochordata</taxon>
        <taxon>Leptocardii</taxon>
        <taxon>Amphioxiformes</taxon>
        <taxon>Branchiostomatidae</taxon>
        <taxon>Branchiostoma</taxon>
    </lineage>
</organism>
<keyword evidence="14" id="KW-0768">Sushi</keyword>
<dbReference type="GO" id="GO:0005576">
    <property type="term" value="C:extracellular region"/>
    <property type="evidence" value="ECO:0007669"/>
    <property type="project" value="UniProtKB-SubCell"/>
</dbReference>
<feature type="domain" description="Sushi" evidence="19">
    <location>
        <begin position="1"/>
        <end position="53"/>
    </location>
</feature>
<keyword evidence="5 13" id="KW-0245">EGF-like domain</keyword>
<evidence type="ECO:0000256" key="1">
    <source>
        <dbReference type="ARBA" id="ARBA00004141"/>
    </source>
</evidence>
<evidence type="ECO:0000256" key="10">
    <source>
        <dbReference type="ARBA" id="ARBA00023136"/>
    </source>
</evidence>
<dbReference type="GO" id="GO:0005509">
    <property type="term" value="F:calcium ion binding"/>
    <property type="evidence" value="ECO:0007669"/>
    <property type="project" value="InterPro"/>
</dbReference>
<keyword evidence="9 15" id="KW-1133">Transmembrane helix</keyword>
<keyword evidence="7" id="KW-0732">Signal</keyword>
<dbReference type="Pfam" id="PF20519">
    <property type="entry name" value="Polycystin_dom"/>
    <property type="match status" value="1"/>
</dbReference>
<feature type="domain" description="EGF-like" evidence="16">
    <location>
        <begin position="192"/>
        <end position="232"/>
    </location>
</feature>
<feature type="transmembrane region" description="Helical" evidence="15">
    <location>
        <begin position="1334"/>
        <end position="1352"/>
    </location>
</feature>
<dbReference type="SUPFAM" id="SSF49265">
    <property type="entry name" value="Fibronectin type III"/>
    <property type="match status" value="2"/>
</dbReference>
<feature type="transmembrane region" description="Helical" evidence="15">
    <location>
        <begin position="1646"/>
        <end position="1669"/>
    </location>
</feature>
<dbReference type="FunFam" id="2.10.25.10:FF:000014">
    <property type="entry name" value="Latent-transforming growth factor beta-binding protein 3"/>
    <property type="match status" value="1"/>
</dbReference>
<dbReference type="Pfam" id="PF01477">
    <property type="entry name" value="PLAT"/>
    <property type="match status" value="1"/>
</dbReference>
<dbReference type="InterPro" id="IPR036116">
    <property type="entry name" value="FN3_sf"/>
</dbReference>
<dbReference type="SUPFAM" id="SSF57535">
    <property type="entry name" value="Complement control module/SCR domain"/>
    <property type="match status" value="2"/>
</dbReference>
<dbReference type="eggNOG" id="KOG4297">
    <property type="taxonomic scope" value="Eukaryota"/>
</dbReference>
<dbReference type="Gene3D" id="2.60.60.20">
    <property type="entry name" value="PLAT/LH2 domain"/>
    <property type="match status" value="1"/>
</dbReference>
<dbReference type="SMART" id="SM00060">
    <property type="entry name" value="FN3"/>
    <property type="match status" value="3"/>
</dbReference>
<keyword evidence="10 15" id="KW-0472">Membrane</keyword>
<dbReference type="GO" id="GO:0016020">
    <property type="term" value="C:membrane"/>
    <property type="evidence" value="ECO:0007669"/>
    <property type="project" value="UniProtKB-SubCell"/>
</dbReference>
<keyword evidence="12" id="KW-0325">Glycoprotein</keyword>
<evidence type="ECO:0000313" key="20">
    <source>
        <dbReference type="EMBL" id="EEN62504.1"/>
    </source>
</evidence>
<dbReference type="PANTHER" id="PTHR10877">
    <property type="entry name" value="POLYCYSTIN FAMILY MEMBER"/>
    <property type="match status" value="1"/>
</dbReference>
<dbReference type="SUPFAM" id="SSF57196">
    <property type="entry name" value="EGF/Laminin"/>
    <property type="match status" value="1"/>
</dbReference>
<keyword evidence="4" id="KW-0964">Secreted</keyword>
<dbReference type="InterPro" id="IPR046791">
    <property type="entry name" value="Polycystin_dom"/>
</dbReference>
<comment type="caution">
    <text evidence="13">Lacks conserved residue(s) required for the propagation of feature annotation.</text>
</comment>
<protein>
    <submittedName>
        <fullName evidence="20">Uncharacterized protein</fullName>
    </submittedName>
</protein>
<dbReference type="EMBL" id="GG666496">
    <property type="protein sequence ID" value="EEN62504.1"/>
    <property type="molecule type" value="Genomic_DNA"/>
</dbReference>
<evidence type="ECO:0000256" key="13">
    <source>
        <dbReference type="PROSITE-ProRule" id="PRU00076"/>
    </source>
</evidence>
<evidence type="ECO:0000256" key="7">
    <source>
        <dbReference type="ARBA" id="ARBA00022729"/>
    </source>
</evidence>
<feature type="disulfide bond" evidence="14">
    <location>
        <begin position="24"/>
        <end position="51"/>
    </location>
</feature>
<dbReference type="PROSITE" id="PS50853">
    <property type="entry name" value="FN3"/>
    <property type="match status" value="3"/>
</dbReference>
<evidence type="ECO:0000256" key="6">
    <source>
        <dbReference type="ARBA" id="ARBA00022692"/>
    </source>
</evidence>
<dbReference type="PANTHER" id="PTHR10877:SF194">
    <property type="entry name" value="LOCATION OF VULVA DEFECTIVE 1"/>
    <property type="match status" value="1"/>
</dbReference>
<evidence type="ECO:0000256" key="8">
    <source>
        <dbReference type="ARBA" id="ARBA00022737"/>
    </source>
</evidence>
<dbReference type="InterPro" id="IPR001024">
    <property type="entry name" value="PLAT/LH2_dom"/>
</dbReference>
<sequence>MLTAPVNGAMTGSNFYQDMVIFSCVLGYELEGSATLACQVDATWSGSVPTCTRIECPMLLPPINGGLSGTNFYMDTVVFTCDVGYDLIGDPSSTCQADRSWSSNVPSCSDIDECLNANGGCDHACTNTAGSFYCSCVAGFTLNEDRFFCDDINECNFGNGGCQHNCHNVIGSFQCSCMIGYELSADGFACCDVNECSTRNGGCQQTCTNVIGSFACSCQNGYTLNNDGFNCDDVDECASGNGGCEQTCTNFIPSFQCSCDVGYGLNADGFGCDDVNECFSANGGCGQTCTNSVGSFQCSCEIGYSSNDNGVSCDEINECDTANGGCSHICNNSVGSFECFCNTGYALDVDGFTCSDINECDTASGGCDQFCNNTIGSFNCYCATGYSLRADRLTCTELPSPTNISVSQASRESVVVRWSKPTRTLVLGYKVWLTDKETMIVASSRHLPQSAVSAAFTSLVPATEYVVAVSCISEFFQGPQADVTMITETDPPFRLFVDNIHDSRFTLFWTQPIAKLIGYELKIGSLGQQRKRRSTRTVTLPGYSNNYVIQDLVPATQYVLSLTAVSQFGRSKTITTTGTTGTDPPSDFKVHKVSALWVYVKWTPPIAVVISYQLEVVRAASQNEMHFSVPKTLTAFNITALDPTTKYTIRITAVSMYGSSDAVETHGSTLSDSTTDLKRFHFGPLETTTMSATTASGYDIKYRTSETALSLLQMIQRMTIRVEQLLKEETSSESVKTVVEEIENLFQLDPFLHLTNSSSVFPIELEAGVELFSMSSELIRASQGTRIPTMETLNEVVAQTVSRLFQILPVGNLPDLDTSVHLFKMEIIDIDSIDVSPKQQLKNVKDAQLKFHLQLRKAGLSLTNAIGIAADALLAILPDHEDYNTAFKSDSVTVVVARFTSGKTVIVRGGLVNVSSSFASCSLNGSIDATMVVMDRNLFSWNGSTFGQNVTTPVISFLLGHQGLDNCTLELDLSIPIVFGSTERPKRYRRDLDGVGFGGTQLSDGGTNIGWGKDMAMAYHAYDVPAATTVVVMHLSWWDHAAAYRVFFRHDALPTEELYDDMETVMEEEVVLAWHRETGSSRTWIPNIDRRRGKLYVGIQKTGPESILNTAPSTNDYKLQASTVMLELSKSAIRCNCSFSRPKAVIGGSVHPAPNSIDFDKIFENSENLSENGNVFYVVIGEWALYLLFMVIVNVDFQRLLEKIRNDPKALKRKDNLEQLSVLPPDRMPASYLYQITVNTGSMFGAGTSARIGFQVFGSKCKTAVKMLNPRGESLLRGGSYDFIMPVKKPLGHLELLQIWHDSTGRGDAASWFLREIIVKDLQTERTFSKTERLSCCWAVANAMMVASAMWYRDENNDSITNIVYNLGFVRFRLQILLLALLAAWICNTTPSSKQRTYEVKKDELHLHLLERKAPEKVHSPGAASVQRMKRKNEQRRKFHIVLREYTILFLLVVVLFFISQQDKDPFAFNASQTLSSTLTKGFNSITTPGDFWAWSEKIFLPVLYPSSWYNGWKMKYLDRQFPLHTQAFRIGPPRFIQIRDTAAHATSTLSDLQRTQWIDQYTKWLVLELSLYYPSRKLFSSLQMTVHKTNIGHISTSATVRTYRLFQYENTSDYGVMIAHILFIVFFLANLIMEAMVIKEKGMKYFFSIWNLISFVSIIGSAVLIWAFGMRYHFASEALKKIVEATG</sequence>
<feature type="domain" description="PLAT" evidence="17">
    <location>
        <begin position="1232"/>
        <end position="1353"/>
    </location>
</feature>
<dbReference type="InterPro" id="IPR000152">
    <property type="entry name" value="EGF-type_Asp/Asn_hydroxyl_site"/>
</dbReference>
<dbReference type="PROSITE" id="PS50923">
    <property type="entry name" value="SUSHI"/>
    <property type="match status" value="2"/>
</dbReference>
<dbReference type="FunFam" id="2.10.25.10:FF:000240">
    <property type="entry name" value="Vitamin K-dependent protein S"/>
    <property type="match status" value="3"/>
</dbReference>
<feature type="domain" description="Sushi" evidence="19">
    <location>
        <begin position="54"/>
        <end position="110"/>
    </location>
</feature>
<dbReference type="SUPFAM" id="SSF49723">
    <property type="entry name" value="Lipase/lipooxygenase domain (PLAT/LH2 domain)"/>
    <property type="match status" value="1"/>
</dbReference>
<comment type="subcellular location">
    <subcellularLocation>
        <location evidence="1">Membrane</location>
        <topology evidence="1">Multi-pass membrane protein</topology>
    </subcellularLocation>
    <subcellularLocation>
        <location evidence="2">Secreted</location>
    </subcellularLocation>
</comment>
<feature type="transmembrane region" description="Helical" evidence="15">
    <location>
        <begin position="1439"/>
        <end position="1459"/>
    </location>
</feature>
<dbReference type="SMART" id="SM00179">
    <property type="entry name" value="EGF_CA"/>
    <property type="match status" value="7"/>
</dbReference>
<dbReference type="Gene3D" id="2.10.70.10">
    <property type="entry name" value="Complement Module, domain 1"/>
    <property type="match status" value="2"/>
</dbReference>
<dbReference type="Pfam" id="PF00084">
    <property type="entry name" value="Sushi"/>
    <property type="match status" value="2"/>
</dbReference>
<feature type="domain" description="Fibronectin type-III" evidence="18">
    <location>
        <begin position="584"/>
        <end position="673"/>
    </location>
</feature>
<proteinExistence type="inferred from homology"/>
<evidence type="ECO:0000256" key="4">
    <source>
        <dbReference type="ARBA" id="ARBA00022525"/>
    </source>
</evidence>
<dbReference type="SMART" id="SM00032">
    <property type="entry name" value="CCP"/>
    <property type="match status" value="2"/>
</dbReference>
<evidence type="ECO:0000256" key="14">
    <source>
        <dbReference type="PROSITE-ProRule" id="PRU00302"/>
    </source>
</evidence>
<keyword evidence="11 14" id="KW-1015">Disulfide bond</keyword>
<feature type="transmembrane region" description="Helical" evidence="15">
    <location>
        <begin position="1364"/>
        <end position="1387"/>
    </location>
</feature>
<dbReference type="PROSITE" id="PS00010">
    <property type="entry name" value="ASX_HYDROXYL"/>
    <property type="match status" value="2"/>
</dbReference>
<evidence type="ECO:0000256" key="15">
    <source>
        <dbReference type="SAM" id="Phobius"/>
    </source>
</evidence>
<dbReference type="CDD" id="cd00033">
    <property type="entry name" value="CCP"/>
    <property type="match status" value="2"/>
</dbReference>
<gene>
    <name evidence="20" type="ORF">BRAFLDRAFT_91924</name>
</gene>
<evidence type="ECO:0000259" key="18">
    <source>
        <dbReference type="PROSITE" id="PS50853"/>
    </source>
</evidence>
<dbReference type="Gene3D" id="2.60.40.10">
    <property type="entry name" value="Immunoglobulins"/>
    <property type="match status" value="3"/>
</dbReference>
<evidence type="ECO:0000256" key="2">
    <source>
        <dbReference type="ARBA" id="ARBA00004613"/>
    </source>
</evidence>
<name>C3YB42_BRAFL</name>
<dbReference type="eggNOG" id="KOG1225">
    <property type="taxonomic scope" value="Eukaryota"/>
</dbReference>
<evidence type="ECO:0000259" key="16">
    <source>
        <dbReference type="PROSITE" id="PS50026"/>
    </source>
</evidence>
<feature type="domain" description="Fibronectin type-III" evidence="18">
    <location>
        <begin position="493"/>
        <end position="583"/>
    </location>
</feature>
<dbReference type="Gene3D" id="2.10.25.10">
    <property type="entry name" value="Laminin"/>
    <property type="match status" value="7"/>
</dbReference>
<dbReference type="eggNOG" id="KOG1217">
    <property type="taxonomic scope" value="Eukaryota"/>
</dbReference>
<keyword evidence="8" id="KW-0677">Repeat</keyword>
<evidence type="ECO:0000256" key="3">
    <source>
        <dbReference type="ARBA" id="ARBA00007200"/>
    </source>
</evidence>
<dbReference type="eggNOG" id="KOG3599">
    <property type="taxonomic scope" value="Eukaryota"/>
</dbReference>
<dbReference type="Pfam" id="PF08016">
    <property type="entry name" value="PKD_channel"/>
    <property type="match status" value="1"/>
</dbReference>
<dbReference type="Pfam" id="PF14670">
    <property type="entry name" value="FXa_inhibition"/>
    <property type="match status" value="4"/>
</dbReference>
<dbReference type="InterPro" id="IPR000436">
    <property type="entry name" value="Sushi_SCR_CCP_dom"/>
</dbReference>
<dbReference type="InterPro" id="IPR001881">
    <property type="entry name" value="EGF-like_Ca-bd_dom"/>
</dbReference>
<dbReference type="InterPro" id="IPR000742">
    <property type="entry name" value="EGF"/>
</dbReference>
<dbReference type="PROSITE" id="PS50095">
    <property type="entry name" value="PLAT"/>
    <property type="match status" value="1"/>
</dbReference>
<dbReference type="InterPro" id="IPR003961">
    <property type="entry name" value="FN3_dom"/>
</dbReference>
<dbReference type="SUPFAM" id="SSF57184">
    <property type="entry name" value="Growth factor receptor domain"/>
    <property type="match status" value="2"/>
</dbReference>
<feature type="transmembrane region" description="Helical" evidence="15">
    <location>
        <begin position="1175"/>
        <end position="1195"/>
    </location>
</feature>
<feature type="transmembrane region" description="Helical" evidence="15">
    <location>
        <begin position="1615"/>
        <end position="1634"/>
    </location>
</feature>
<evidence type="ECO:0000256" key="5">
    <source>
        <dbReference type="ARBA" id="ARBA00022536"/>
    </source>
</evidence>
<dbReference type="PROSITE" id="PS01186">
    <property type="entry name" value="EGF_2"/>
    <property type="match status" value="6"/>
</dbReference>
<keyword evidence="6 15" id="KW-0812">Transmembrane</keyword>
<dbReference type="InParanoid" id="C3YB42"/>
<dbReference type="CDD" id="cd00054">
    <property type="entry name" value="EGF_CA"/>
    <property type="match status" value="7"/>
</dbReference>
<dbReference type="InterPro" id="IPR049883">
    <property type="entry name" value="NOTCH1_EGF-like"/>
</dbReference>
<dbReference type="InterPro" id="IPR009030">
    <property type="entry name" value="Growth_fac_rcpt_cys_sf"/>
</dbReference>
<evidence type="ECO:0000259" key="17">
    <source>
        <dbReference type="PROSITE" id="PS50095"/>
    </source>
</evidence>
<dbReference type="PROSITE" id="PS50026">
    <property type="entry name" value="EGF_3"/>
    <property type="match status" value="1"/>
</dbReference>
<reference evidence="20" key="1">
    <citation type="journal article" date="2008" name="Nature">
        <title>The amphioxus genome and the evolution of the chordate karyotype.</title>
        <authorList>
            <consortium name="US DOE Joint Genome Institute (JGI-PGF)"/>
            <person name="Putnam N.H."/>
            <person name="Butts T."/>
            <person name="Ferrier D.E.K."/>
            <person name="Furlong R.F."/>
            <person name="Hellsten U."/>
            <person name="Kawashima T."/>
            <person name="Robinson-Rechavi M."/>
            <person name="Shoguchi E."/>
            <person name="Terry A."/>
            <person name="Yu J.-K."/>
            <person name="Benito-Gutierrez E.L."/>
            <person name="Dubchak I."/>
            <person name="Garcia-Fernandez J."/>
            <person name="Gibson-Brown J.J."/>
            <person name="Grigoriev I.V."/>
            <person name="Horton A.C."/>
            <person name="de Jong P.J."/>
            <person name="Jurka J."/>
            <person name="Kapitonov V.V."/>
            <person name="Kohara Y."/>
            <person name="Kuroki Y."/>
            <person name="Lindquist E."/>
            <person name="Lucas S."/>
            <person name="Osoegawa K."/>
            <person name="Pennacchio L.A."/>
            <person name="Salamov A.A."/>
            <person name="Satou Y."/>
            <person name="Sauka-Spengler T."/>
            <person name="Schmutz J."/>
            <person name="Shin-I T."/>
            <person name="Toyoda A."/>
            <person name="Bronner-Fraser M."/>
            <person name="Fujiyama A."/>
            <person name="Holland L.Z."/>
            <person name="Holland P.W.H."/>
            <person name="Satoh N."/>
            <person name="Rokhsar D.S."/>
        </authorList>
    </citation>
    <scope>NUCLEOTIDE SEQUENCE [LARGE SCALE GENOMIC DNA]</scope>
    <source>
        <strain evidence="20">S238N-H82</strain>
        <tissue evidence="20">Testes</tissue>
    </source>
</reference>
<evidence type="ECO:0000256" key="12">
    <source>
        <dbReference type="ARBA" id="ARBA00023180"/>
    </source>
</evidence>